<dbReference type="InterPro" id="IPR036581">
    <property type="entry name" value="Cyanate_lyase_C_sf"/>
</dbReference>
<proteinExistence type="predicted"/>
<dbReference type="Pfam" id="PF02560">
    <property type="entry name" value="Cyanate_lyase"/>
    <property type="match status" value="1"/>
</dbReference>
<dbReference type="SUPFAM" id="SSF55234">
    <property type="entry name" value="Cyanase C-terminal domain"/>
    <property type="match status" value="1"/>
</dbReference>
<dbReference type="STRING" id="67767.A0A0J7KVV3"/>
<dbReference type="PaxDb" id="67767-A0A0J7KVV3"/>
<protein>
    <submittedName>
        <fullName evidence="5">Cyanate hydratase</fullName>
    </submittedName>
</protein>
<comment type="caution">
    <text evidence="5">The sequence shown here is derived from an EMBL/GenBank/DDBJ whole genome shotgun (WGS) entry which is preliminary data.</text>
</comment>
<dbReference type="EMBL" id="LBMM01002771">
    <property type="protein sequence ID" value="KMQ94394.1"/>
    <property type="molecule type" value="Genomic_DNA"/>
</dbReference>
<dbReference type="InterPro" id="IPR048564">
    <property type="entry name" value="CYNS_N"/>
</dbReference>
<dbReference type="Gene3D" id="3.30.1160.10">
    <property type="entry name" value="Cyanate lyase, C-terminal domain"/>
    <property type="match status" value="1"/>
</dbReference>
<feature type="domain" description="Cyanate lyase C-terminal" evidence="3">
    <location>
        <begin position="82"/>
        <end position="144"/>
    </location>
</feature>
<dbReference type="PRINTS" id="PR01693">
    <property type="entry name" value="CYANASE"/>
</dbReference>
<dbReference type="InterPro" id="IPR010982">
    <property type="entry name" value="Lambda_DNA-bd_dom_sf"/>
</dbReference>
<reference evidence="5 6" key="1">
    <citation type="submission" date="2015-04" db="EMBL/GenBank/DDBJ databases">
        <title>Lasius niger genome sequencing.</title>
        <authorList>
            <person name="Konorov E.A."/>
            <person name="Nikitin M.A."/>
            <person name="Kirill M.V."/>
            <person name="Chang P."/>
        </authorList>
    </citation>
    <scope>NUCLEOTIDE SEQUENCE [LARGE SCALE GENOMIC DNA]</scope>
    <source>
        <tissue evidence="5">Whole</tissue>
    </source>
</reference>
<feature type="domain" description="Cyanate hydratase N-terminal" evidence="4">
    <location>
        <begin position="5"/>
        <end position="70"/>
    </location>
</feature>
<evidence type="ECO:0000259" key="3">
    <source>
        <dbReference type="Pfam" id="PF02560"/>
    </source>
</evidence>
<dbReference type="GO" id="GO:0006357">
    <property type="term" value="P:regulation of transcription by RNA polymerase II"/>
    <property type="evidence" value="ECO:0007669"/>
    <property type="project" value="UniProtKB-ARBA"/>
</dbReference>
<dbReference type="PANTHER" id="PTHR34186:SF2">
    <property type="entry name" value="CYANATE HYDRATASE"/>
    <property type="match status" value="1"/>
</dbReference>
<sequence>MPISRNDVTEKIITAKANHNLDWADIAFQIGAKKGKTVAGCLGQAIFPPQQAEMLAKIFDLNEEEEKLLTLPPEPYAPHEFKDDPLMISLHKIINLYGVAIKEMVSDSLGEGTFKIHDLNIETYLNNSDDSQHVQISLDTKFLPKE</sequence>
<gene>
    <name evidence="5" type="ORF">RF55_5467</name>
</gene>
<evidence type="ECO:0000313" key="6">
    <source>
        <dbReference type="Proteomes" id="UP000036403"/>
    </source>
</evidence>
<dbReference type="GO" id="GO:0003677">
    <property type="term" value="F:DNA binding"/>
    <property type="evidence" value="ECO:0007669"/>
    <property type="project" value="InterPro"/>
</dbReference>
<keyword evidence="2" id="KW-0456">Lyase</keyword>
<dbReference type="OrthoDB" id="10019422at2759"/>
<evidence type="ECO:0000259" key="4">
    <source>
        <dbReference type="Pfam" id="PF21291"/>
    </source>
</evidence>
<keyword evidence="6" id="KW-1185">Reference proteome</keyword>
<dbReference type="Gene3D" id="1.10.260.40">
    <property type="entry name" value="lambda repressor-like DNA-binding domains"/>
    <property type="match status" value="1"/>
</dbReference>
<dbReference type="SUPFAM" id="SSF47413">
    <property type="entry name" value="lambda repressor-like DNA-binding domains"/>
    <property type="match status" value="1"/>
</dbReference>
<name>A0A0J7KVV3_LASNI</name>
<dbReference type="InterPro" id="IPR003712">
    <property type="entry name" value="Cyanate_lyase_C"/>
</dbReference>
<evidence type="ECO:0000256" key="1">
    <source>
        <dbReference type="ARBA" id="ARBA00003561"/>
    </source>
</evidence>
<dbReference type="Pfam" id="PF21291">
    <property type="entry name" value="CYNS_N"/>
    <property type="match status" value="1"/>
</dbReference>
<dbReference type="GO" id="GO:0008824">
    <property type="term" value="F:cyanate hydratase activity"/>
    <property type="evidence" value="ECO:0007669"/>
    <property type="project" value="InterPro"/>
</dbReference>
<evidence type="ECO:0000313" key="5">
    <source>
        <dbReference type="EMBL" id="KMQ94394.1"/>
    </source>
</evidence>
<dbReference type="Proteomes" id="UP000036403">
    <property type="component" value="Unassembled WGS sequence"/>
</dbReference>
<accession>A0A0J7KVV3</accession>
<dbReference type="InterPro" id="IPR008076">
    <property type="entry name" value="Cyanase"/>
</dbReference>
<comment type="function">
    <text evidence="1">Catalyzes the reaction of cyanate with bicarbonate to produce ammonia and carbon dioxide.</text>
</comment>
<dbReference type="PANTHER" id="PTHR34186">
    <property type="entry name" value="CYANATE HYDRATASE"/>
    <property type="match status" value="1"/>
</dbReference>
<dbReference type="AlphaFoldDB" id="A0A0J7KVV3"/>
<evidence type="ECO:0000256" key="2">
    <source>
        <dbReference type="ARBA" id="ARBA00023239"/>
    </source>
</evidence>
<organism evidence="5 6">
    <name type="scientific">Lasius niger</name>
    <name type="common">Black garden ant</name>
    <dbReference type="NCBI Taxonomy" id="67767"/>
    <lineage>
        <taxon>Eukaryota</taxon>
        <taxon>Metazoa</taxon>
        <taxon>Ecdysozoa</taxon>
        <taxon>Arthropoda</taxon>
        <taxon>Hexapoda</taxon>
        <taxon>Insecta</taxon>
        <taxon>Pterygota</taxon>
        <taxon>Neoptera</taxon>
        <taxon>Endopterygota</taxon>
        <taxon>Hymenoptera</taxon>
        <taxon>Apocrita</taxon>
        <taxon>Aculeata</taxon>
        <taxon>Formicoidea</taxon>
        <taxon>Formicidae</taxon>
        <taxon>Formicinae</taxon>
        <taxon>Lasius</taxon>
        <taxon>Lasius</taxon>
    </lineage>
</organism>